<keyword evidence="3" id="KW-0862">Zinc</keyword>
<keyword evidence="2 4" id="KW-0863">Zinc-finger</keyword>
<dbReference type="InterPro" id="IPR010666">
    <property type="entry name" value="Znf_GRF"/>
</dbReference>
<evidence type="ECO:0000313" key="7">
    <source>
        <dbReference type="Proteomes" id="UP000280834"/>
    </source>
</evidence>
<gene>
    <name evidence="6" type="ORF">BTMF_LOCUS10564</name>
</gene>
<dbReference type="AlphaFoldDB" id="A0A3P7YFN3"/>
<dbReference type="PROSITE" id="PS51999">
    <property type="entry name" value="ZF_GRF"/>
    <property type="match status" value="1"/>
</dbReference>
<evidence type="ECO:0000259" key="5">
    <source>
        <dbReference type="PROSITE" id="PS51999"/>
    </source>
</evidence>
<evidence type="ECO:0000256" key="2">
    <source>
        <dbReference type="ARBA" id="ARBA00022771"/>
    </source>
</evidence>
<proteinExistence type="predicted"/>
<organism evidence="6 7">
    <name type="scientific">Brugia timori</name>
    <dbReference type="NCBI Taxonomy" id="42155"/>
    <lineage>
        <taxon>Eukaryota</taxon>
        <taxon>Metazoa</taxon>
        <taxon>Ecdysozoa</taxon>
        <taxon>Nematoda</taxon>
        <taxon>Chromadorea</taxon>
        <taxon>Rhabditida</taxon>
        <taxon>Spirurina</taxon>
        <taxon>Spiruromorpha</taxon>
        <taxon>Filarioidea</taxon>
        <taxon>Onchocercidae</taxon>
        <taxon>Brugia</taxon>
    </lineage>
</organism>
<sequence length="83" mass="9326">MHSNSGTRGRTKAITSAGVCRGRERVRSVQKRQCSCGLAAKRLIVKKEGPNHGRAFWTCSKGRDNPEKCKYFEWDGSRNNEPS</sequence>
<evidence type="ECO:0000256" key="4">
    <source>
        <dbReference type="PROSITE-ProRule" id="PRU01343"/>
    </source>
</evidence>
<protein>
    <recommendedName>
        <fullName evidence="5">GRF-type domain-containing protein</fullName>
    </recommendedName>
</protein>
<keyword evidence="7" id="KW-1185">Reference proteome</keyword>
<dbReference type="EMBL" id="UZAG01017672">
    <property type="protein sequence ID" value="VDO35975.1"/>
    <property type="molecule type" value="Genomic_DNA"/>
</dbReference>
<evidence type="ECO:0000313" key="6">
    <source>
        <dbReference type="EMBL" id="VDO35975.1"/>
    </source>
</evidence>
<reference evidence="6 7" key="1">
    <citation type="submission" date="2018-11" db="EMBL/GenBank/DDBJ databases">
        <authorList>
            <consortium name="Pathogen Informatics"/>
        </authorList>
    </citation>
    <scope>NUCLEOTIDE SEQUENCE [LARGE SCALE GENOMIC DNA]</scope>
</reference>
<dbReference type="Proteomes" id="UP000280834">
    <property type="component" value="Unassembled WGS sequence"/>
</dbReference>
<evidence type="ECO:0000256" key="3">
    <source>
        <dbReference type="ARBA" id="ARBA00022833"/>
    </source>
</evidence>
<name>A0A3P7YFN3_9BILA</name>
<accession>A0A3P7YFN3</accession>
<feature type="domain" description="GRF-type" evidence="5">
    <location>
        <begin position="34"/>
        <end position="78"/>
    </location>
</feature>
<evidence type="ECO:0000256" key="1">
    <source>
        <dbReference type="ARBA" id="ARBA00022723"/>
    </source>
</evidence>
<dbReference type="GO" id="GO:0008270">
    <property type="term" value="F:zinc ion binding"/>
    <property type="evidence" value="ECO:0007669"/>
    <property type="project" value="UniProtKB-KW"/>
</dbReference>
<keyword evidence="1" id="KW-0479">Metal-binding</keyword>
<dbReference type="Pfam" id="PF06839">
    <property type="entry name" value="Zn_ribbon_GRF"/>
    <property type="match status" value="1"/>
</dbReference>